<organism evidence="6 7">
    <name type="scientific">Actinomyces weissii</name>
    <dbReference type="NCBI Taxonomy" id="675090"/>
    <lineage>
        <taxon>Bacteria</taxon>
        <taxon>Bacillati</taxon>
        <taxon>Actinomycetota</taxon>
        <taxon>Actinomycetes</taxon>
        <taxon>Actinomycetales</taxon>
        <taxon>Actinomycetaceae</taxon>
        <taxon>Actinomyces</taxon>
    </lineage>
</organism>
<dbReference type="Proteomes" id="UP000595895">
    <property type="component" value="Chromosome"/>
</dbReference>
<keyword evidence="1" id="KW-0805">Transcription regulation</keyword>
<keyword evidence="7" id="KW-1185">Reference proteome</keyword>
<dbReference type="Gene3D" id="1.20.120.530">
    <property type="entry name" value="GntR ligand-binding domain-like"/>
    <property type="match status" value="1"/>
</dbReference>
<dbReference type="EMBL" id="CP066802">
    <property type="protein sequence ID" value="QQM67961.1"/>
    <property type="molecule type" value="Genomic_DNA"/>
</dbReference>
<evidence type="ECO:0000256" key="3">
    <source>
        <dbReference type="ARBA" id="ARBA00023163"/>
    </source>
</evidence>
<dbReference type="PANTHER" id="PTHR43537">
    <property type="entry name" value="TRANSCRIPTIONAL REGULATOR, GNTR FAMILY"/>
    <property type="match status" value="1"/>
</dbReference>
<dbReference type="Gene3D" id="1.10.10.10">
    <property type="entry name" value="Winged helix-like DNA-binding domain superfamily/Winged helix DNA-binding domain"/>
    <property type="match status" value="1"/>
</dbReference>
<evidence type="ECO:0000256" key="2">
    <source>
        <dbReference type="ARBA" id="ARBA00023125"/>
    </source>
</evidence>
<evidence type="ECO:0000313" key="6">
    <source>
        <dbReference type="EMBL" id="QQM67961.1"/>
    </source>
</evidence>
<proteinExistence type="predicted"/>
<dbReference type="RefSeq" id="WP_200277337.1">
    <property type="nucleotide sequence ID" value="NZ_CP066802.1"/>
</dbReference>
<dbReference type="InterPro" id="IPR000524">
    <property type="entry name" value="Tscrpt_reg_HTH_GntR"/>
</dbReference>
<dbReference type="KEGG" id="awe:JG540_03635"/>
<dbReference type="SMART" id="SM00895">
    <property type="entry name" value="FCD"/>
    <property type="match status" value="1"/>
</dbReference>
<sequence>MPSIPAHAETLSSLTTTPNTQSSTAIAAIKDYIIKENLAPGAPLPTESQLCATLGVSRSSVREAVRTLVALDIVEVRHGHGMFVGQVSMRPMVESLVFRGRLSPGDDYRALRDVVQVRRTLDLALAEEVVRVWTGRQDDELNQVVEEMTALAEAGRLFTEQDQAFHSMLLAPLDNHLFRNLTEAFWAVHTLTIPLMGAPTSEDISRTAQAHAQMLQAARQGDVEAYRDAVQEHYLPLMSALSQG</sequence>
<reference evidence="6 7" key="1">
    <citation type="submission" date="2020-12" db="EMBL/GenBank/DDBJ databases">
        <authorList>
            <person name="Zhou J."/>
        </authorList>
    </citation>
    <scope>NUCLEOTIDE SEQUENCE [LARGE SCALE GENOMIC DNA]</scope>
    <source>
        <strain evidence="6 7">CCUG 61299</strain>
    </source>
</reference>
<feature type="region of interest" description="Disordered" evidence="4">
    <location>
        <begin position="1"/>
        <end position="20"/>
    </location>
</feature>
<dbReference type="SUPFAM" id="SSF48008">
    <property type="entry name" value="GntR ligand-binding domain-like"/>
    <property type="match status" value="1"/>
</dbReference>
<keyword evidence="2" id="KW-0238">DNA-binding</keyword>
<evidence type="ECO:0000259" key="5">
    <source>
        <dbReference type="PROSITE" id="PS50949"/>
    </source>
</evidence>
<feature type="domain" description="HTH gntR-type" evidence="5">
    <location>
        <begin position="19"/>
        <end position="87"/>
    </location>
</feature>
<accession>A0A7T7MAK8</accession>
<dbReference type="Pfam" id="PF00392">
    <property type="entry name" value="GntR"/>
    <property type="match status" value="1"/>
</dbReference>
<dbReference type="Pfam" id="PF07729">
    <property type="entry name" value="FCD"/>
    <property type="match status" value="1"/>
</dbReference>
<feature type="compositionally biased region" description="Polar residues" evidence="4">
    <location>
        <begin position="10"/>
        <end position="20"/>
    </location>
</feature>
<name>A0A7T7MAK8_9ACTO</name>
<evidence type="ECO:0000313" key="7">
    <source>
        <dbReference type="Proteomes" id="UP000595895"/>
    </source>
</evidence>
<dbReference type="PANTHER" id="PTHR43537:SF44">
    <property type="entry name" value="GNTR FAMILY REGULATORY PROTEIN"/>
    <property type="match status" value="1"/>
</dbReference>
<dbReference type="SMART" id="SM00345">
    <property type="entry name" value="HTH_GNTR"/>
    <property type="match status" value="1"/>
</dbReference>
<protein>
    <submittedName>
        <fullName evidence="6">FadR family transcriptional regulator</fullName>
    </submittedName>
</protein>
<dbReference type="AlphaFoldDB" id="A0A7T7MAK8"/>
<dbReference type="InterPro" id="IPR011711">
    <property type="entry name" value="GntR_C"/>
</dbReference>
<evidence type="ECO:0000256" key="4">
    <source>
        <dbReference type="SAM" id="MobiDB-lite"/>
    </source>
</evidence>
<gene>
    <name evidence="6" type="ORF">JG540_03635</name>
</gene>
<dbReference type="InterPro" id="IPR008920">
    <property type="entry name" value="TF_FadR/GntR_C"/>
</dbReference>
<dbReference type="CDD" id="cd07377">
    <property type="entry name" value="WHTH_GntR"/>
    <property type="match status" value="1"/>
</dbReference>
<dbReference type="GO" id="GO:0003677">
    <property type="term" value="F:DNA binding"/>
    <property type="evidence" value="ECO:0007669"/>
    <property type="project" value="UniProtKB-KW"/>
</dbReference>
<dbReference type="PROSITE" id="PS50949">
    <property type="entry name" value="HTH_GNTR"/>
    <property type="match status" value="1"/>
</dbReference>
<dbReference type="SUPFAM" id="SSF46785">
    <property type="entry name" value="Winged helix' DNA-binding domain"/>
    <property type="match status" value="1"/>
</dbReference>
<evidence type="ECO:0000256" key="1">
    <source>
        <dbReference type="ARBA" id="ARBA00023015"/>
    </source>
</evidence>
<dbReference type="GO" id="GO:0003700">
    <property type="term" value="F:DNA-binding transcription factor activity"/>
    <property type="evidence" value="ECO:0007669"/>
    <property type="project" value="InterPro"/>
</dbReference>
<dbReference type="InterPro" id="IPR036388">
    <property type="entry name" value="WH-like_DNA-bd_sf"/>
</dbReference>
<dbReference type="PRINTS" id="PR00035">
    <property type="entry name" value="HTHGNTR"/>
</dbReference>
<dbReference type="InterPro" id="IPR036390">
    <property type="entry name" value="WH_DNA-bd_sf"/>
</dbReference>
<keyword evidence="3" id="KW-0804">Transcription</keyword>